<gene>
    <name evidence="1" type="ORF">GBZ86_01455</name>
</gene>
<keyword evidence="2" id="KW-1185">Reference proteome</keyword>
<dbReference type="RefSeq" id="WP_152887053.1">
    <property type="nucleotide sequence ID" value="NZ_WHJC01000007.1"/>
</dbReference>
<evidence type="ECO:0000313" key="1">
    <source>
        <dbReference type="EMBL" id="MPQ42434.1"/>
    </source>
</evidence>
<reference evidence="1 2" key="1">
    <citation type="submission" date="2019-10" db="EMBL/GenBank/DDBJ databases">
        <title>The Genome Sequence of Clostridium tarantellae Isolated from Fish Brain.</title>
        <authorList>
            <person name="Bano L."/>
            <person name="Kiel M."/>
            <person name="Sales G."/>
            <person name="Doxey A.C."/>
            <person name="Mansfield M.J."/>
            <person name="Schiavone M."/>
            <person name="Rossetto O."/>
            <person name="Pirazzini M."/>
            <person name="Dobrindt U."/>
            <person name="Montecucco C."/>
        </authorList>
    </citation>
    <scope>NUCLEOTIDE SEQUENCE [LARGE SCALE GENOMIC DNA]</scope>
    <source>
        <strain evidence="1 2">DSM 3997</strain>
    </source>
</reference>
<accession>A0A6I1MHT5</accession>
<sequence>MKVKLIVLILAVTIFSVIIHSNKNNIQVYCENKSKTFQIRFIDLKDSQIELDKKLFNSYSISYIRFDGESYEDICLDLIKTKIPNVYNLDFNNLYKYNNEINGVIKEKKNYDDYNEIKEIPIYNVINT</sequence>
<evidence type="ECO:0000313" key="2">
    <source>
        <dbReference type="Proteomes" id="UP000430345"/>
    </source>
</evidence>
<protein>
    <submittedName>
        <fullName evidence="1">Uncharacterized protein</fullName>
    </submittedName>
</protein>
<dbReference type="AlphaFoldDB" id="A0A6I1MHT5"/>
<dbReference type="EMBL" id="WHJC01000007">
    <property type="protein sequence ID" value="MPQ42434.1"/>
    <property type="molecule type" value="Genomic_DNA"/>
</dbReference>
<name>A0A6I1MHT5_9CLOT</name>
<organism evidence="1 2">
    <name type="scientific">Clostridium tarantellae</name>
    <dbReference type="NCBI Taxonomy" id="39493"/>
    <lineage>
        <taxon>Bacteria</taxon>
        <taxon>Bacillati</taxon>
        <taxon>Bacillota</taxon>
        <taxon>Clostridia</taxon>
        <taxon>Eubacteriales</taxon>
        <taxon>Clostridiaceae</taxon>
        <taxon>Clostridium</taxon>
    </lineage>
</organism>
<dbReference type="Proteomes" id="UP000430345">
    <property type="component" value="Unassembled WGS sequence"/>
</dbReference>
<comment type="caution">
    <text evidence="1">The sequence shown here is derived from an EMBL/GenBank/DDBJ whole genome shotgun (WGS) entry which is preliminary data.</text>
</comment>
<proteinExistence type="predicted"/>